<dbReference type="GO" id="GO:0015171">
    <property type="term" value="F:amino acid transmembrane transporter activity"/>
    <property type="evidence" value="ECO:0007669"/>
    <property type="project" value="TreeGrafter"/>
</dbReference>
<comment type="subcellular location">
    <subcellularLocation>
        <location evidence="1">Membrane</location>
        <topology evidence="1">Multi-pass membrane protein</topology>
    </subcellularLocation>
</comment>
<comment type="caution">
    <text evidence="7">The sequence shown here is derived from an EMBL/GenBank/DDBJ whole genome shotgun (WGS) entry which is preliminary data.</text>
</comment>
<name>A0A0P7B1C4_9HYPO</name>
<dbReference type="Proteomes" id="UP000050424">
    <property type="component" value="Unassembled WGS sequence"/>
</dbReference>
<sequence length="331" mass="35247">MHNHALHGPEKLDDIKRGVEEGQDVLSIVAIAEDGNARIYAAFAELAHTKRGLKQRHIQMIALAGMIGTGLFLATGKALARGGPLGILRSYGIVGMLICCMVFSVAEISALAPLSGGVASPQAGAGPNGDPIGFQFWRHPGPFVQYLGIGGSWGQFLGFWRVMSSAAYAFSNIENISPPSERSGGFLIFYVITIFFIGLTVSSADEALTSHSGDAGTPPFSIAAANAGIKVVPSIINAVVVTSAWSAANSSKSPGGRFYYGCQKQNISRDDLPWKGPFQLYAAWASLVSFALLLLTGGFTVFIDGNWSAETFVASYFNIPLIFILYFGYKF</sequence>
<dbReference type="Gene3D" id="1.20.1740.10">
    <property type="entry name" value="Amino acid/polyamine transporter I"/>
    <property type="match status" value="1"/>
</dbReference>
<dbReference type="PANTHER" id="PTHR43341:SF18">
    <property type="entry name" value="AMINO ACID PERMEASE_ SLC12A DOMAIN-CONTAINING PROTEIN"/>
    <property type="match status" value="1"/>
</dbReference>
<evidence type="ECO:0000256" key="3">
    <source>
        <dbReference type="ARBA" id="ARBA00022989"/>
    </source>
</evidence>
<feature type="transmembrane region" description="Helical" evidence="5">
    <location>
        <begin position="91"/>
        <end position="112"/>
    </location>
</feature>
<accession>A0A0P7B1C4</accession>
<gene>
    <name evidence="7" type="ORF">AK830_g12089</name>
</gene>
<proteinExistence type="predicted"/>
<dbReference type="EMBL" id="LKCW01000334">
    <property type="protein sequence ID" value="KPM34485.1"/>
    <property type="molecule type" value="Genomic_DNA"/>
</dbReference>
<keyword evidence="8" id="KW-1185">Reference proteome</keyword>
<feature type="transmembrane region" description="Helical" evidence="5">
    <location>
        <begin position="281"/>
        <end position="302"/>
    </location>
</feature>
<dbReference type="STRING" id="78410.A0A0P7B1C4"/>
<reference evidence="7 8" key="1">
    <citation type="submission" date="2015-09" db="EMBL/GenBank/DDBJ databases">
        <title>Draft genome of a European isolate of the apple canker pathogen Neonectria ditissima.</title>
        <authorList>
            <person name="Gomez-Cortecero A."/>
            <person name="Harrison R.J."/>
            <person name="Armitage A.D."/>
        </authorList>
    </citation>
    <scope>NUCLEOTIDE SEQUENCE [LARGE SCALE GENOMIC DNA]</scope>
    <source>
        <strain evidence="7 8">R09/05</strain>
    </source>
</reference>
<dbReference type="InterPro" id="IPR004841">
    <property type="entry name" value="AA-permease/SLC12A_dom"/>
</dbReference>
<feature type="transmembrane region" description="Helical" evidence="5">
    <location>
        <begin position="309"/>
        <end position="329"/>
    </location>
</feature>
<evidence type="ECO:0000256" key="5">
    <source>
        <dbReference type="SAM" id="Phobius"/>
    </source>
</evidence>
<evidence type="ECO:0000256" key="4">
    <source>
        <dbReference type="ARBA" id="ARBA00023136"/>
    </source>
</evidence>
<dbReference type="Pfam" id="PF00324">
    <property type="entry name" value="AA_permease"/>
    <property type="match status" value="2"/>
</dbReference>
<dbReference type="GO" id="GO:0016020">
    <property type="term" value="C:membrane"/>
    <property type="evidence" value="ECO:0007669"/>
    <property type="project" value="UniProtKB-SubCell"/>
</dbReference>
<dbReference type="InterPro" id="IPR050524">
    <property type="entry name" value="APC_YAT"/>
</dbReference>
<protein>
    <recommendedName>
        <fullName evidence="6">Amino acid permease/ SLC12A domain-containing protein</fullName>
    </recommendedName>
</protein>
<dbReference type="OrthoDB" id="3900342at2759"/>
<feature type="domain" description="Amino acid permease/ SLC12A" evidence="6">
    <location>
        <begin position="57"/>
        <end position="118"/>
    </location>
</feature>
<organism evidence="7 8">
    <name type="scientific">Neonectria ditissima</name>
    <dbReference type="NCBI Taxonomy" id="78410"/>
    <lineage>
        <taxon>Eukaryota</taxon>
        <taxon>Fungi</taxon>
        <taxon>Dikarya</taxon>
        <taxon>Ascomycota</taxon>
        <taxon>Pezizomycotina</taxon>
        <taxon>Sordariomycetes</taxon>
        <taxon>Hypocreomycetidae</taxon>
        <taxon>Hypocreales</taxon>
        <taxon>Nectriaceae</taxon>
        <taxon>Neonectria</taxon>
    </lineage>
</organism>
<feature type="transmembrane region" description="Helical" evidence="5">
    <location>
        <begin position="58"/>
        <end position="79"/>
    </location>
</feature>
<keyword evidence="4 5" id="KW-0472">Membrane</keyword>
<evidence type="ECO:0000256" key="1">
    <source>
        <dbReference type="ARBA" id="ARBA00004141"/>
    </source>
</evidence>
<feature type="transmembrane region" description="Helical" evidence="5">
    <location>
        <begin position="143"/>
        <end position="163"/>
    </location>
</feature>
<evidence type="ECO:0000256" key="2">
    <source>
        <dbReference type="ARBA" id="ARBA00022692"/>
    </source>
</evidence>
<evidence type="ECO:0000313" key="8">
    <source>
        <dbReference type="Proteomes" id="UP000050424"/>
    </source>
</evidence>
<feature type="domain" description="Amino acid permease/ SLC12A" evidence="6">
    <location>
        <begin position="187"/>
        <end position="267"/>
    </location>
</feature>
<dbReference type="AlphaFoldDB" id="A0A0P7B1C4"/>
<keyword evidence="2 5" id="KW-0812">Transmembrane</keyword>
<keyword evidence="3 5" id="KW-1133">Transmembrane helix</keyword>
<evidence type="ECO:0000313" key="7">
    <source>
        <dbReference type="EMBL" id="KPM34485.1"/>
    </source>
</evidence>
<dbReference type="PANTHER" id="PTHR43341">
    <property type="entry name" value="AMINO ACID PERMEASE"/>
    <property type="match status" value="1"/>
</dbReference>
<evidence type="ECO:0000259" key="6">
    <source>
        <dbReference type="Pfam" id="PF00324"/>
    </source>
</evidence>
<feature type="transmembrane region" description="Helical" evidence="5">
    <location>
        <begin position="184"/>
        <end position="204"/>
    </location>
</feature>